<comment type="caution">
    <text evidence="2">The sequence shown here is derived from an EMBL/GenBank/DDBJ whole genome shotgun (WGS) entry which is preliminary data.</text>
</comment>
<keyword evidence="3" id="KW-1185">Reference proteome</keyword>
<dbReference type="RefSeq" id="WP_340273054.1">
    <property type="nucleotide sequence ID" value="NZ_JBAKIA010000002.1"/>
</dbReference>
<name>A0ABU8TI16_9HYPH</name>
<dbReference type="Gene3D" id="3.40.50.300">
    <property type="entry name" value="P-loop containing nucleotide triphosphate hydrolases"/>
    <property type="match status" value="1"/>
</dbReference>
<sequence length="259" mass="28974">MISERPIAEFESYVICTSPRSGSTLLCKLLAATGVSGAPRSYFHEPSLSSWLKYFGLEAGSMETEAESLARVLRAAHERGTNGTGVFGLRLQRHSVDFFLQKLKALHPGKNSDLDRIQETFGRTLFIYLTRPDKVQQAVSYVKTEQSGLWHKSSDGTELERLSPPREPFYDGSKIKACYDQFSSYERDWTTWFGRQGIEPHRIAYNTLSAAPSGTLRDVLVRLGLSGEAANGIKPPVAKLADETSAVWVERFRHKNQIA</sequence>
<evidence type="ECO:0000313" key="3">
    <source>
        <dbReference type="Proteomes" id="UP001385499"/>
    </source>
</evidence>
<evidence type="ECO:0000313" key="2">
    <source>
        <dbReference type="EMBL" id="MEJ8473473.1"/>
    </source>
</evidence>
<dbReference type="Proteomes" id="UP001385499">
    <property type="component" value="Unassembled WGS sequence"/>
</dbReference>
<organism evidence="2 3">
    <name type="scientific">Roseibium algae</name>
    <dbReference type="NCBI Taxonomy" id="3123038"/>
    <lineage>
        <taxon>Bacteria</taxon>
        <taxon>Pseudomonadati</taxon>
        <taxon>Pseudomonadota</taxon>
        <taxon>Alphaproteobacteria</taxon>
        <taxon>Hyphomicrobiales</taxon>
        <taxon>Stappiaceae</taxon>
        <taxon>Roseibium</taxon>
    </lineage>
</organism>
<proteinExistence type="predicted"/>
<gene>
    <name evidence="2" type="ORF">V6575_05190</name>
</gene>
<accession>A0ABU8TI16</accession>
<feature type="domain" description="Sulphotransferase Stf0" evidence="1">
    <location>
        <begin position="12"/>
        <end position="254"/>
    </location>
</feature>
<dbReference type="SUPFAM" id="SSF52540">
    <property type="entry name" value="P-loop containing nucleoside triphosphate hydrolases"/>
    <property type="match status" value="1"/>
</dbReference>
<dbReference type="InterPro" id="IPR024628">
    <property type="entry name" value="Sulfotransferase_Stf0_dom"/>
</dbReference>
<dbReference type="EMBL" id="JBAKIA010000002">
    <property type="protein sequence ID" value="MEJ8473473.1"/>
    <property type="molecule type" value="Genomic_DNA"/>
</dbReference>
<dbReference type="Pfam" id="PF09037">
    <property type="entry name" value="Sulphotransf"/>
    <property type="match status" value="1"/>
</dbReference>
<evidence type="ECO:0000259" key="1">
    <source>
        <dbReference type="Pfam" id="PF09037"/>
    </source>
</evidence>
<dbReference type="InterPro" id="IPR027417">
    <property type="entry name" value="P-loop_NTPase"/>
</dbReference>
<dbReference type="PIRSF" id="PIRSF021497">
    <property type="entry name" value="Sulphotransferase_Stf0"/>
    <property type="match status" value="1"/>
</dbReference>
<dbReference type="InterPro" id="IPR015124">
    <property type="entry name" value="Stf0"/>
</dbReference>
<protein>
    <submittedName>
        <fullName evidence="2">Stf0 family sulfotransferase</fullName>
    </submittedName>
</protein>
<reference evidence="2 3" key="1">
    <citation type="submission" date="2024-02" db="EMBL/GenBank/DDBJ databases">
        <title>Roseibium algae sp. nov., isolated from marine alga (Grateloupia sp.), showing potential in myo-inositol conversion.</title>
        <authorList>
            <person name="Wang Y."/>
        </authorList>
    </citation>
    <scope>NUCLEOTIDE SEQUENCE [LARGE SCALE GENOMIC DNA]</scope>
    <source>
        <strain evidence="2 3">H3510</strain>
    </source>
</reference>